<dbReference type="Proteomes" id="UP000299102">
    <property type="component" value="Unassembled WGS sequence"/>
</dbReference>
<sequence length="170" mass="18965">MIEKVGNQGECFQCNVLTKQFTCRLCAAAVSLLLGPIGRWSGREIDASQAERLARSCLSVACSALSLARSAQMERDNKISNMAQNSSSLLDRYFKFMDVVNDPSIPPPRVYDPLSPTQLNDVKLIREVSAVLQKAKDDEELKKIRDAENEAEADDKKEENAEEDTEPKQE</sequence>
<dbReference type="OrthoDB" id="7443721at2759"/>
<feature type="compositionally biased region" description="Basic and acidic residues" evidence="1">
    <location>
        <begin position="136"/>
        <end position="159"/>
    </location>
</feature>
<evidence type="ECO:0000256" key="1">
    <source>
        <dbReference type="SAM" id="MobiDB-lite"/>
    </source>
</evidence>
<reference evidence="2 3" key="1">
    <citation type="journal article" date="2019" name="Commun. Biol.">
        <title>The bagworm genome reveals a unique fibroin gene that provides high tensile strength.</title>
        <authorList>
            <person name="Kono N."/>
            <person name="Nakamura H."/>
            <person name="Ohtoshi R."/>
            <person name="Tomita M."/>
            <person name="Numata K."/>
            <person name="Arakawa K."/>
        </authorList>
    </citation>
    <scope>NUCLEOTIDE SEQUENCE [LARGE SCALE GENOMIC DNA]</scope>
</reference>
<dbReference type="EMBL" id="BGZK01000178">
    <property type="protein sequence ID" value="GBP26264.1"/>
    <property type="molecule type" value="Genomic_DNA"/>
</dbReference>
<organism evidence="2 3">
    <name type="scientific">Eumeta variegata</name>
    <name type="common">Bagworm moth</name>
    <name type="synonym">Eumeta japonica</name>
    <dbReference type="NCBI Taxonomy" id="151549"/>
    <lineage>
        <taxon>Eukaryota</taxon>
        <taxon>Metazoa</taxon>
        <taxon>Ecdysozoa</taxon>
        <taxon>Arthropoda</taxon>
        <taxon>Hexapoda</taxon>
        <taxon>Insecta</taxon>
        <taxon>Pterygota</taxon>
        <taxon>Neoptera</taxon>
        <taxon>Endopterygota</taxon>
        <taxon>Lepidoptera</taxon>
        <taxon>Glossata</taxon>
        <taxon>Ditrysia</taxon>
        <taxon>Tineoidea</taxon>
        <taxon>Psychidae</taxon>
        <taxon>Oiketicinae</taxon>
        <taxon>Eumeta</taxon>
    </lineage>
</organism>
<gene>
    <name evidence="2" type="ORF">EVAR_16118_1</name>
</gene>
<accession>A0A4C1UK43</accession>
<proteinExistence type="predicted"/>
<keyword evidence="3" id="KW-1185">Reference proteome</keyword>
<feature type="region of interest" description="Disordered" evidence="1">
    <location>
        <begin position="136"/>
        <end position="170"/>
    </location>
</feature>
<evidence type="ECO:0000313" key="2">
    <source>
        <dbReference type="EMBL" id="GBP26264.1"/>
    </source>
</evidence>
<comment type="caution">
    <text evidence="2">The sequence shown here is derived from an EMBL/GenBank/DDBJ whole genome shotgun (WGS) entry which is preliminary data.</text>
</comment>
<feature type="compositionally biased region" description="Acidic residues" evidence="1">
    <location>
        <begin position="160"/>
        <end position="170"/>
    </location>
</feature>
<dbReference type="AlphaFoldDB" id="A0A4C1UK43"/>
<protein>
    <submittedName>
        <fullName evidence="2">Uncharacterized protein</fullName>
    </submittedName>
</protein>
<evidence type="ECO:0000313" key="3">
    <source>
        <dbReference type="Proteomes" id="UP000299102"/>
    </source>
</evidence>
<name>A0A4C1UK43_EUMVA</name>